<dbReference type="PROSITE" id="PS00110">
    <property type="entry name" value="PYRUVATE_KINASE"/>
    <property type="match status" value="1"/>
</dbReference>
<keyword evidence="6 14" id="KW-0808">Transferase</keyword>
<comment type="cofactor">
    <cofactor evidence="2">
        <name>K(+)</name>
        <dbReference type="ChEBI" id="CHEBI:29103"/>
    </cofactor>
</comment>
<keyword evidence="13" id="KW-0670">Pyruvate</keyword>
<comment type="similarity">
    <text evidence="4 14">Belongs to the pyruvate kinase family.</text>
</comment>
<dbReference type="Gene3D" id="3.40.1380.20">
    <property type="entry name" value="Pyruvate kinase, C-terminal domain"/>
    <property type="match status" value="1"/>
</dbReference>
<evidence type="ECO:0000256" key="1">
    <source>
        <dbReference type="ARBA" id="ARBA00001946"/>
    </source>
</evidence>
<dbReference type="Gene3D" id="3.20.20.60">
    <property type="entry name" value="Phosphoenolpyruvate-binding domains"/>
    <property type="match status" value="1"/>
</dbReference>
<dbReference type="InterPro" id="IPR040442">
    <property type="entry name" value="Pyrv_kinase-like_dom_sf"/>
</dbReference>
<dbReference type="SUPFAM" id="SSF51621">
    <property type="entry name" value="Phosphoenolpyruvate/pyruvate domain"/>
    <property type="match status" value="1"/>
</dbReference>
<feature type="domain" description="Pyruvate kinase C-terminal" evidence="17">
    <location>
        <begin position="549"/>
        <end position="666"/>
    </location>
</feature>
<keyword evidence="9 14" id="KW-0418">Kinase</keyword>
<evidence type="ECO:0000256" key="3">
    <source>
        <dbReference type="ARBA" id="ARBA00004997"/>
    </source>
</evidence>
<dbReference type="InterPro" id="IPR015795">
    <property type="entry name" value="Pyrv_Knase_C"/>
</dbReference>
<accession>A0AA88KYC4</accession>
<comment type="catalytic activity">
    <reaction evidence="14">
        <text>pyruvate + ATP = phosphoenolpyruvate + ADP + H(+)</text>
        <dbReference type="Rhea" id="RHEA:18157"/>
        <dbReference type="ChEBI" id="CHEBI:15361"/>
        <dbReference type="ChEBI" id="CHEBI:15378"/>
        <dbReference type="ChEBI" id="CHEBI:30616"/>
        <dbReference type="ChEBI" id="CHEBI:58702"/>
        <dbReference type="ChEBI" id="CHEBI:456216"/>
        <dbReference type="EC" id="2.7.1.40"/>
    </reaction>
</comment>
<dbReference type="CDD" id="cd00288">
    <property type="entry name" value="Pyruvate_Kinase"/>
    <property type="match status" value="1"/>
</dbReference>
<dbReference type="Gene3D" id="2.40.33.10">
    <property type="entry name" value="PK beta-barrel domain-like"/>
    <property type="match status" value="1"/>
</dbReference>
<dbReference type="NCBIfam" id="TIGR01064">
    <property type="entry name" value="pyruv_kin"/>
    <property type="match status" value="1"/>
</dbReference>
<dbReference type="FunFam" id="2.40.33.10:FF:000023">
    <property type="entry name" value="Pyruvate kinase PKM"/>
    <property type="match status" value="1"/>
</dbReference>
<dbReference type="InterPro" id="IPR015806">
    <property type="entry name" value="Pyrv_Knase_insert_dom_sf"/>
</dbReference>
<dbReference type="InterPro" id="IPR018209">
    <property type="entry name" value="Pyrv_Knase_AS"/>
</dbReference>
<name>A0AA88KYC4_ARTSF</name>
<dbReference type="Pfam" id="PF02887">
    <property type="entry name" value="PK_C"/>
    <property type="match status" value="1"/>
</dbReference>
<organism evidence="18 19">
    <name type="scientific">Artemia franciscana</name>
    <name type="common">Brine shrimp</name>
    <name type="synonym">Artemia sanfranciscana</name>
    <dbReference type="NCBI Taxonomy" id="6661"/>
    <lineage>
        <taxon>Eukaryota</taxon>
        <taxon>Metazoa</taxon>
        <taxon>Ecdysozoa</taxon>
        <taxon>Arthropoda</taxon>
        <taxon>Crustacea</taxon>
        <taxon>Branchiopoda</taxon>
        <taxon>Anostraca</taxon>
        <taxon>Artemiidae</taxon>
        <taxon>Artemia</taxon>
    </lineage>
</organism>
<evidence type="ECO:0000256" key="8">
    <source>
        <dbReference type="ARBA" id="ARBA00022741"/>
    </source>
</evidence>
<sequence>MINSFITGISVICAGITIWWTVRKNRILKTDTKYCRNLHHNRKCEVKRANEDETTQLMSQLGTKKYIKIKKRVYPSVEYIQIIQDLETTAPELPIQTPQSTEVELYIRDENESNFSDESQPESLLPKTEYRETAQVSDAECTEKGLADGIYKVQSSNTTNIEYLAGLDFKQNPNFLRLSRIICTIGPSSANIEILEKMIEAGMDVARLNFSHGSYEYHANIITLIRQAVVNIRAKSIVASTCIVPVAIALDTKGPEIRTGILEGGATCEVELVKGREIQITIDKAFVEKCSAQVVYVDYVKITEVVQVGSKIFIDDGLISLVVKRIKKKQLICSIENGGTLGSRKGVNLPGTWVDLPAVSEKDREDLLFGVEQGVDVVFASFIRNADGVRQIRSILGEKGKNILIISKIENHQGLENLDEIIAESDGIMVARGDLGIEIPAEKVFVAQKAMIARCNIAGKPVICATQMLESMVKKPRPTRAEASDVANAILDGADCVMLSGETAKGNYPTECVETMASILKEAEAVVRYRQMFSDLIGLLKYPTDHVNTVAIAAVNAAYACKASAIIVLTSTGISAQIIAKFRPVCPVVAVTRSFQAGRQCLLWRGIVPFHYLDEHNPDWLKDVDSRVQNAIEYGKRRGFIRSRDSVILVMGCHRGSGFTNTIKVMAVED</sequence>
<keyword evidence="10" id="KW-0067">ATP-binding</keyword>
<comment type="cofactor">
    <cofactor evidence="1">
        <name>Mg(2+)</name>
        <dbReference type="ChEBI" id="CHEBI:18420"/>
    </cofactor>
</comment>
<keyword evidence="11 14" id="KW-0460">Magnesium</keyword>
<keyword evidence="15" id="KW-0472">Membrane</keyword>
<dbReference type="FunFam" id="3.20.20.60:FF:000025">
    <property type="entry name" value="Pyruvate kinase"/>
    <property type="match status" value="1"/>
</dbReference>
<evidence type="ECO:0000256" key="5">
    <source>
        <dbReference type="ARBA" id="ARBA00012142"/>
    </source>
</evidence>
<dbReference type="NCBIfam" id="NF004491">
    <property type="entry name" value="PRK05826.1"/>
    <property type="match status" value="1"/>
</dbReference>
<evidence type="ECO:0000256" key="10">
    <source>
        <dbReference type="ARBA" id="ARBA00022840"/>
    </source>
</evidence>
<dbReference type="GO" id="GO:0000287">
    <property type="term" value="F:magnesium ion binding"/>
    <property type="evidence" value="ECO:0007669"/>
    <property type="project" value="InterPro"/>
</dbReference>
<keyword evidence="7" id="KW-0479">Metal-binding</keyword>
<feature type="transmembrane region" description="Helical" evidence="15">
    <location>
        <begin position="6"/>
        <end position="22"/>
    </location>
</feature>
<dbReference type="GO" id="GO:0016301">
    <property type="term" value="F:kinase activity"/>
    <property type="evidence" value="ECO:0007669"/>
    <property type="project" value="UniProtKB-KW"/>
</dbReference>
<dbReference type="InterPro" id="IPR001697">
    <property type="entry name" value="Pyr_Knase"/>
</dbReference>
<evidence type="ECO:0000259" key="17">
    <source>
        <dbReference type="Pfam" id="PF02887"/>
    </source>
</evidence>
<feature type="domain" description="Pyruvate kinase barrel" evidence="16">
    <location>
        <begin position="177"/>
        <end position="513"/>
    </location>
</feature>
<dbReference type="InterPro" id="IPR015813">
    <property type="entry name" value="Pyrv/PenolPyrv_kinase-like_dom"/>
</dbReference>
<dbReference type="AlphaFoldDB" id="A0AA88KYC4"/>
<evidence type="ECO:0000259" key="16">
    <source>
        <dbReference type="Pfam" id="PF00224"/>
    </source>
</evidence>
<dbReference type="InterPro" id="IPR036918">
    <property type="entry name" value="Pyrv_Knase_C_sf"/>
</dbReference>
<evidence type="ECO:0000256" key="6">
    <source>
        <dbReference type="ARBA" id="ARBA00022679"/>
    </source>
</evidence>
<dbReference type="InterPro" id="IPR015793">
    <property type="entry name" value="Pyrv_Knase_brl"/>
</dbReference>
<dbReference type="Pfam" id="PF00224">
    <property type="entry name" value="PK"/>
    <property type="match status" value="1"/>
</dbReference>
<evidence type="ECO:0000256" key="11">
    <source>
        <dbReference type="ARBA" id="ARBA00022842"/>
    </source>
</evidence>
<evidence type="ECO:0000256" key="13">
    <source>
        <dbReference type="ARBA" id="ARBA00023317"/>
    </source>
</evidence>
<dbReference type="NCBIfam" id="NF004978">
    <property type="entry name" value="PRK06354.1"/>
    <property type="match status" value="1"/>
</dbReference>
<evidence type="ECO:0000256" key="4">
    <source>
        <dbReference type="ARBA" id="ARBA00008663"/>
    </source>
</evidence>
<dbReference type="GO" id="GO:0004743">
    <property type="term" value="F:pyruvate kinase activity"/>
    <property type="evidence" value="ECO:0007669"/>
    <property type="project" value="UniProtKB-EC"/>
</dbReference>
<proteinExistence type="inferred from homology"/>
<dbReference type="Proteomes" id="UP001187531">
    <property type="component" value="Unassembled WGS sequence"/>
</dbReference>
<dbReference type="PANTHER" id="PTHR11817">
    <property type="entry name" value="PYRUVATE KINASE"/>
    <property type="match status" value="1"/>
</dbReference>
<comment type="pathway">
    <text evidence="3 14">Carbohydrate degradation; glycolysis; pyruvate from D-glyceraldehyde 3-phosphate: step 5/5.</text>
</comment>
<dbReference type="SUPFAM" id="SSF52935">
    <property type="entry name" value="PK C-terminal domain-like"/>
    <property type="match status" value="1"/>
</dbReference>
<keyword evidence="12 14" id="KW-0324">Glycolysis</keyword>
<dbReference type="GO" id="GO:0005524">
    <property type="term" value="F:ATP binding"/>
    <property type="evidence" value="ECO:0007669"/>
    <property type="project" value="UniProtKB-KW"/>
</dbReference>
<keyword evidence="15" id="KW-1133">Transmembrane helix</keyword>
<dbReference type="InterPro" id="IPR011037">
    <property type="entry name" value="Pyrv_Knase-like_insert_dom_sf"/>
</dbReference>
<keyword evidence="15" id="KW-0812">Transmembrane</keyword>
<evidence type="ECO:0000256" key="14">
    <source>
        <dbReference type="RuleBase" id="RU000504"/>
    </source>
</evidence>
<evidence type="ECO:0000256" key="12">
    <source>
        <dbReference type="ARBA" id="ARBA00023152"/>
    </source>
</evidence>
<evidence type="ECO:0000256" key="2">
    <source>
        <dbReference type="ARBA" id="ARBA00001958"/>
    </source>
</evidence>
<dbReference type="GO" id="GO:0030955">
    <property type="term" value="F:potassium ion binding"/>
    <property type="evidence" value="ECO:0007669"/>
    <property type="project" value="InterPro"/>
</dbReference>
<evidence type="ECO:0000313" key="18">
    <source>
        <dbReference type="EMBL" id="KAK2712078.1"/>
    </source>
</evidence>
<evidence type="ECO:0000313" key="19">
    <source>
        <dbReference type="Proteomes" id="UP001187531"/>
    </source>
</evidence>
<dbReference type="EC" id="2.7.1.40" evidence="5 14"/>
<reference evidence="18" key="1">
    <citation type="submission" date="2023-07" db="EMBL/GenBank/DDBJ databases">
        <title>Chromosome-level genome assembly of Artemia franciscana.</title>
        <authorList>
            <person name="Jo E."/>
        </authorList>
    </citation>
    <scope>NUCLEOTIDE SEQUENCE</scope>
    <source>
        <tissue evidence="18">Whole body</tissue>
    </source>
</reference>
<evidence type="ECO:0000256" key="15">
    <source>
        <dbReference type="SAM" id="Phobius"/>
    </source>
</evidence>
<dbReference type="EMBL" id="JAVRJZ010000015">
    <property type="protein sequence ID" value="KAK2712078.1"/>
    <property type="molecule type" value="Genomic_DNA"/>
</dbReference>
<dbReference type="PRINTS" id="PR01050">
    <property type="entry name" value="PYRUVTKNASE"/>
</dbReference>
<comment type="caution">
    <text evidence="18">The sequence shown here is derived from an EMBL/GenBank/DDBJ whole genome shotgun (WGS) entry which is preliminary data.</text>
</comment>
<evidence type="ECO:0000256" key="9">
    <source>
        <dbReference type="ARBA" id="ARBA00022777"/>
    </source>
</evidence>
<gene>
    <name evidence="18" type="ORF">QYM36_010936</name>
</gene>
<keyword evidence="8" id="KW-0547">Nucleotide-binding</keyword>
<dbReference type="SUPFAM" id="SSF50800">
    <property type="entry name" value="PK beta-barrel domain-like"/>
    <property type="match status" value="1"/>
</dbReference>
<protein>
    <recommendedName>
        <fullName evidence="5 14">Pyruvate kinase</fullName>
        <ecNumber evidence="5 14">2.7.1.40</ecNumber>
    </recommendedName>
</protein>
<keyword evidence="19" id="KW-1185">Reference proteome</keyword>
<evidence type="ECO:0000256" key="7">
    <source>
        <dbReference type="ARBA" id="ARBA00022723"/>
    </source>
</evidence>